<keyword evidence="4" id="KW-1185">Reference proteome</keyword>
<keyword evidence="2" id="KW-0732">Signal</keyword>
<sequence>MRTYFFVLAVLLSLPAGAESYTRTDDDLAQFMRETNLIDSVMEMMIRRTARSDEGLLLRRYVLEDGALVQSNISTEESLGFQYKGENQSISSSQTTIKKKECKAELCNDKAASTELKLFYWHLSDDDPGSIKSINEQFDILVDNFSKLDEVRRENPDLFVFSGVSYVAYLVQIHKLCLRVLTLSLSDEETQKACHLFGTENHYLNARTDHVLFVGDFLVISPLPLEPYINQSNDASATFWLKTGRNSTANIAYVTHYKVLKDDHWHSIIQWTGNHDFAWSNPKDVQVGDWDWIATSKVKSVLDEMLEEGESAHVLTHIAGSAFPKKKVAKRLNTAPKTYSEDLPDFDPENNRLAQEMTYKFNYLQRPQAQQIAQVYLYRKGKKIKNSGAPMKRLTLKQADKDEVGSQGWYEWLFGEVSHRDLSAFFPVVTTLKYRHVERQSTALNSKDSNQKGPDSVPGVPVLENQLNHYRRF</sequence>
<feature type="compositionally biased region" description="Polar residues" evidence="1">
    <location>
        <begin position="443"/>
        <end position="453"/>
    </location>
</feature>
<accession>A0A081NMN7</accession>
<dbReference type="RefSeq" id="WP_034833707.1">
    <property type="nucleotide sequence ID" value="NZ_JOKH01000001.1"/>
</dbReference>
<dbReference type="Proteomes" id="UP000028073">
    <property type="component" value="Unassembled WGS sequence"/>
</dbReference>
<feature type="signal peptide" evidence="2">
    <location>
        <begin position="1"/>
        <end position="18"/>
    </location>
</feature>
<evidence type="ECO:0000256" key="2">
    <source>
        <dbReference type="SAM" id="SignalP"/>
    </source>
</evidence>
<reference evidence="3 4" key="1">
    <citation type="submission" date="2014-06" db="EMBL/GenBank/DDBJ databases">
        <title>Whole Genome Sequences of Three Symbiotic Endozoicomonas Bacteria.</title>
        <authorList>
            <person name="Neave M.J."/>
            <person name="Apprill A."/>
            <person name="Voolstra C.R."/>
        </authorList>
    </citation>
    <scope>NUCLEOTIDE SEQUENCE [LARGE SCALE GENOMIC DNA]</scope>
    <source>
        <strain evidence="3 4">DSM 25634</strain>
    </source>
</reference>
<name>A0A081NMN7_9GAMM</name>
<feature type="region of interest" description="Disordered" evidence="1">
    <location>
        <begin position="443"/>
        <end position="464"/>
    </location>
</feature>
<evidence type="ECO:0000313" key="4">
    <source>
        <dbReference type="Proteomes" id="UP000028073"/>
    </source>
</evidence>
<dbReference type="OrthoDB" id="9818433at2"/>
<feature type="chain" id="PRO_5001760941" evidence="2">
    <location>
        <begin position="19"/>
        <end position="473"/>
    </location>
</feature>
<gene>
    <name evidence="3" type="ORF">GZ78_07485</name>
</gene>
<comment type="caution">
    <text evidence="3">The sequence shown here is derived from an EMBL/GenBank/DDBJ whole genome shotgun (WGS) entry which is preliminary data.</text>
</comment>
<evidence type="ECO:0000313" key="3">
    <source>
        <dbReference type="EMBL" id="KEQ19710.1"/>
    </source>
</evidence>
<organism evidence="3 4">
    <name type="scientific">Endozoicomonas numazuensis</name>
    <dbReference type="NCBI Taxonomy" id="1137799"/>
    <lineage>
        <taxon>Bacteria</taxon>
        <taxon>Pseudomonadati</taxon>
        <taxon>Pseudomonadota</taxon>
        <taxon>Gammaproteobacteria</taxon>
        <taxon>Oceanospirillales</taxon>
        <taxon>Endozoicomonadaceae</taxon>
        <taxon>Endozoicomonas</taxon>
    </lineage>
</organism>
<protein>
    <submittedName>
        <fullName evidence="3">Uncharacterized protein</fullName>
    </submittedName>
</protein>
<dbReference type="AlphaFoldDB" id="A0A081NMN7"/>
<evidence type="ECO:0000256" key="1">
    <source>
        <dbReference type="SAM" id="MobiDB-lite"/>
    </source>
</evidence>
<dbReference type="EMBL" id="JOKH01000001">
    <property type="protein sequence ID" value="KEQ19710.1"/>
    <property type="molecule type" value="Genomic_DNA"/>
</dbReference>
<proteinExistence type="predicted"/>